<proteinExistence type="predicted"/>
<gene>
    <name evidence="1" type="ORF">S01H1_25623</name>
</gene>
<name>X0TS87_9ZZZZ</name>
<protein>
    <recommendedName>
        <fullName evidence="2">PKD domain-containing protein</fullName>
    </recommendedName>
</protein>
<evidence type="ECO:0000313" key="1">
    <source>
        <dbReference type="EMBL" id="GAF91032.1"/>
    </source>
</evidence>
<feature type="non-terminal residue" evidence="1">
    <location>
        <position position="77"/>
    </location>
</feature>
<dbReference type="EMBL" id="BARS01015488">
    <property type="protein sequence ID" value="GAF91032.1"/>
    <property type="molecule type" value="Genomic_DNA"/>
</dbReference>
<sequence>MSRKWIGLAGSIVWIAILAVAANAFEADFDPSIYNPDVAEVVSFEVCEPCLGGDGFHYSWDFDADGIPEMETNDTLV</sequence>
<dbReference type="AlphaFoldDB" id="X0TS87"/>
<reference evidence="1" key="1">
    <citation type="journal article" date="2014" name="Front. Microbiol.">
        <title>High frequency of phylogenetically diverse reductive dehalogenase-homologous genes in deep subseafloor sedimentary metagenomes.</title>
        <authorList>
            <person name="Kawai M."/>
            <person name="Futagami T."/>
            <person name="Toyoda A."/>
            <person name="Takaki Y."/>
            <person name="Nishi S."/>
            <person name="Hori S."/>
            <person name="Arai W."/>
            <person name="Tsubouchi T."/>
            <person name="Morono Y."/>
            <person name="Uchiyama I."/>
            <person name="Ito T."/>
            <person name="Fujiyama A."/>
            <person name="Inagaki F."/>
            <person name="Takami H."/>
        </authorList>
    </citation>
    <scope>NUCLEOTIDE SEQUENCE</scope>
    <source>
        <strain evidence="1">Expedition CK06-06</strain>
    </source>
</reference>
<evidence type="ECO:0008006" key="2">
    <source>
        <dbReference type="Google" id="ProtNLM"/>
    </source>
</evidence>
<comment type="caution">
    <text evidence="1">The sequence shown here is derived from an EMBL/GenBank/DDBJ whole genome shotgun (WGS) entry which is preliminary data.</text>
</comment>
<accession>X0TS87</accession>
<organism evidence="1">
    <name type="scientific">marine sediment metagenome</name>
    <dbReference type="NCBI Taxonomy" id="412755"/>
    <lineage>
        <taxon>unclassified sequences</taxon>
        <taxon>metagenomes</taxon>
        <taxon>ecological metagenomes</taxon>
    </lineage>
</organism>